<proteinExistence type="inferred from homology"/>
<sequence length="106" mass="12261">MSSRKWQGRSLSPLDVALSPGSPVGCHRVIRPKDYALRQHLWGELNYVLYSYAQKTLLPRKKKPCVQEEDEEREAQARCLSPGRVIMTWSERHLYSSAVRHADLLQ</sequence>
<comment type="caution">
    <text evidence="9">The sequence shown here is derived from an EMBL/GenBank/DDBJ whole genome shotgun (WGS) entry which is preliminary data.</text>
</comment>
<evidence type="ECO:0000313" key="10">
    <source>
        <dbReference type="Proteomes" id="UP000585474"/>
    </source>
</evidence>
<evidence type="ECO:0000313" key="9">
    <source>
        <dbReference type="EMBL" id="GFZ13164.1"/>
    </source>
</evidence>
<name>A0A7J0GRA5_9ERIC</name>
<evidence type="ECO:0000256" key="5">
    <source>
        <dbReference type="ARBA" id="ARBA00023015"/>
    </source>
</evidence>
<keyword evidence="7" id="KW-0804">Transcription</keyword>
<protein>
    <submittedName>
        <fullName evidence="9">Uncharacterized protein</fullName>
    </submittedName>
</protein>
<dbReference type="InterPro" id="IPR006779">
    <property type="entry name" value="S1FA_DNA-bd"/>
</dbReference>
<evidence type="ECO:0000256" key="7">
    <source>
        <dbReference type="ARBA" id="ARBA00023163"/>
    </source>
</evidence>
<evidence type="ECO:0000256" key="2">
    <source>
        <dbReference type="ARBA" id="ARBA00004123"/>
    </source>
</evidence>
<keyword evidence="4" id="KW-0678">Repressor</keyword>
<dbReference type="OrthoDB" id="1722435at2759"/>
<dbReference type="AlphaFoldDB" id="A0A7J0GRA5"/>
<evidence type="ECO:0000256" key="1">
    <source>
        <dbReference type="ARBA" id="ARBA00002946"/>
    </source>
</evidence>
<evidence type="ECO:0000256" key="6">
    <source>
        <dbReference type="ARBA" id="ARBA00023125"/>
    </source>
</evidence>
<evidence type="ECO:0000256" key="8">
    <source>
        <dbReference type="ARBA" id="ARBA00023242"/>
    </source>
</evidence>
<dbReference type="GO" id="GO:0003677">
    <property type="term" value="F:DNA binding"/>
    <property type="evidence" value="ECO:0007669"/>
    <property type="project" value="UniProtKB-KW"/>
</dbReference>
<dbReference type="Proteomes" id="UP000585474">
    <property type="component" value="Unassembled WGS sequence"/>
</dbReference>
<comment type="similarity">
    <text evidence="3">Belongs to the S1FA transcription factor family.</text>
</comment>
<comment type="function">
    <text evidence="1">DNA-binding protein that specifically recognizes a negative element (S1F) within the RPS1 promoter.</text>
</comment>
<accession>A0A7J0GRA5</accession>
<keyword evidence="8" id="KW-0539">Nucleus</keyword>
<keyword evidence="10" id="KW-1185">Reference proteome</keyword>
<comment type="subcellular location">
    <subcellularLocation>
        <location evidence="2">Nucleus</location>
    </subcellularLocation>
</comment>
<dbReference type="GO" id="GO:0006355">
    <property type="term" value="P:regulation of DNA-templated transcription"/>
    <property type="evidence" value="ECO:0007669"/>
    <property type="project" value="InterPro"/>
</dbReference>
<keyword evidence="5" id="KW-0805">Transcription regulation</keyword>
<dbReference type="GO" id="GO:0005634">
    <property type="term" value="C:nucleus"/>
    <property type="evidence" value="ECO:0007669"/>
    <property type="project" value="UniProtKB-SubCell"/>
</dbReference>
<reference evidence="9 10" key="1">
    <citation type="submission" date="2019-07" db="EMBL/GenBank/DDBJ databases">
        <title>De Novo Assembly of kiwifruit Actinidia rufa.</title>
        <authorList>
            <person name="Sugita-Konishi S."/>
            <person name="Sato K."/>
            <person name="Mori E."/>
            <person name="Abe Y."/>
            <person name="Kisaki G."/>
            <person name="Hamano K."/>
            <person name="Suezawa K."/>
            <person name="Otani M."/>
            <person name="Fukuda T."/>
            <person name="Manabe T."/>
            <person name="Gomi K."/>
            <person name="Tabuchi M."/>
            <person name="Akimitsu K."/>
            <person name="Kataoka I."/>
        </authorList>
    </citation>
    <scope>NUCLEOTIDE SEQUENCE [LARGE SCALE GENOMIC DNA]</scope>
    <source>
        <strain evidence="10">cv. Fuchu</strain>
    </source>
</reference>
<gene>
    <name evidence="9" type="ORF">Acr_23g0015490</name>
</gene>
<evidence type="ECO:0000256" key="4">
    <source>
        <dbReference type="ARBA" id="ARBA00022491"/>
    </source>
</evidence>
<keyword evidence="6" id="KW-0238">DNA-binding</keyword>
<evidence type="ECO:0000256" key="3">
    <source>
        <dbReference type="ARBA" id="ARBA00007382"/>
    </source>
</evidence>
<dbReference type="EMBL" id="BJWL01000023">
    <property type="protein sequence ID" value="GFZ13164.1"/>
    <property type="molecule type" value="Genomic_DNA"/>
</dbReference>
<organism evidence="9 10">
    <name type="scientific">Actinidia rufa</name>
    <dbReference type="NCBI Taxonomy" id="165716"/>
    <lineage>
        <taxon>Eukaryota</taxon>
        <taxon>Viridiplantae</taxon>
        <taxon>Streptophyta</taxon>
        <taxon>Embryophyta</taxon>
        <taxon>Tracheophyta</taxon>
        <taxon>Spermatophyta</taxon>
        <taxon>Magnoliopsida</taxon>
        <taxon>eudicotyledons</taxon>
        <taxon>Gunneridae</taxon>
        <taxon>Pentapetalae</taxon>
        <taxon>asterids</taxon>
        <taxon>Ericales</taxon>
        <taxon>Actinidiaceae</taxon>
        <taxon>Actinidia</taxon>
    </lineage>
</organism>
<dbReference type="Pfam" id="PF04689">
    <property type="entry name" value="S1FA"/>
    <property type="match status" value="1"/>
</dbReference>